<dbReference type="AlphaFoldDB" id="A0A4V2ESC2"/>
<comment type="similarity">
    <text evidence="1">Belongs to the peptidase S33 family.</text>
</comment>
<dbReference type="InterPro" id="IPR051601">
    <property type="entry name" value="Serine_prot/Carboxylest_S33"/>
</dbReference>
<accession>A0A4V2ESC2</accession>
<dbReference type="EMBL" id="SGWQ01000006">
    <property type="protein sequence ID" value="RZS37063.1"/>
    <property type="molecule type" value="Genomic_DNA"/>
</dbReference>
<dbReference type="Proteomes" id="UP000294257">
    <property type="component" value="Unassembled WGS sequence"/>
</dbReference>
<dbReference type="Pfam" id="PF00561">
    <property type="entry name" value="Abhydrolase_1"/>
    <property type="match status" value="1"/>
</dbReference>
<keyword evidence="2 4" id="KW-0378">Hydrolase</keyword>
<dbReference type="PRINTS" id="PR00793">
    <property type="entry name" value="PROAMNOPTASE"/>
</dbReference>
<organism evidence="4 5">
    <name type="scientific">Herbihabitans rhizosphaerae</name>
    <dbReference type="NCBI Taxonomy" id="1872711"/>
    <lineage>
        <taxon>Bacteria</taxon>
        <taxon>Bacillati</taxon>
        <taxon>Actinomycetota</taxon>
        <taxon>Actinomycetes</taxon>
        <taxon>Pseudonocardiales</taxon>
        <taxon>Pseudonocardiaceae</taxon>
        <taxon>Herbihabitans</taxon>
    </lineage>
</organism>
<dbReference type="GO" id="GO:0006508">
    <property type="term" value="P:proteolysis"/>
    <property type="evidence" value="ECO:0007669"/>
    <property type="project" value="InterPro"/>
</dbReference>
<comment type="caution">
    <text evidence="4">The sequence shown here is derived from an EMBL/GenBank/DDBJ whole genome shotgun (WGS) entry which is preliminary data.</text>
</comment>
<name>A0A4V2ESC2_9PSEU</name>
<gene>
    <name evidence="4" type="ORF">EV193_106299</name>
</gene>
<dbReference type="PANTHER" id="PTHR43248">
    <property type="entry name" value="2-SUCCINYL-6-HYDROXY-2,4-CYCLOHEXADIENE-1-CARBOXYLATE SYNTHASE"/>
    <property type="match status" value="1"/>
</dbReference>
<evidence type="ECO:0000313" key="5">
    <source>
        <dbReference type="Proteomes" id="UP000294257"/>
    </source>
</evidence>
<evidence type="ECO:0000256" key="1">
    <source>
        <dbReference type="ARBA" id="ARBA00010088"/>
    </source>
</evidence>
<proteinExistence type="inferred from homology"/>
<evidence type="ECO:0000313" key="4">
    <source>
        <dbReference type="EMBL" id="RZS37063.1"/>
    </source>
</evidence>
<dbReference type="InterPro" id="IPR002410">
    <property type="entry name" value="Peptidase_S33"/>
</dbReference>
<dbReference type="InterPro" id="IPR029058">
    <property type="entry name" value="AB_hydrolase_fold"/>
</dbReference>
<dbReference type="GO" id="GO:0004177">
    <property type="term" value="F:aminopeptidase activity"/>
    <property type="evidence" value="ECO:0007669"/>
    <property type="project" value="UniProtKB-EC"/>
</dbReference>
<dbReference type="Gene3D" id="3.40.50.1820">
    <property type="entry name" value="alpha/beta hydrolase"/>
    <property type="match status" value="1"/>
</dbReference>
<keyword evidence="5" id="KW-1185">Reference proteome</keyword>
<dbReference type="PANTHER" id="PTHR43248:SF2">
    <property type="entry name" value="PROLYL AMINOPEPTIDASE"/>
    <property type="match status" value="1"/>
</dbReference>
<dbReference type="InterPro" id="IPR000073">
    <property type="entry name" value="AB_hydrolase_1"/>
</dbReference>
<sequence length="418" mass="46547">MAVCCVMADTVKIPGLLLTEHEFRVPLDHSAPDGEQITVFAREVADPDGRDRPLLVFLQGGPGQEAPRPSRVPLNPPWLDRTLADHRVLMLDQRGTGRSTPVGTLDGRTPQEQADYLAHFRADAIVADAEWIRRELGVDRWSVLGQSFGGFCALHYLSVAPDSLAEVYFTGGLPPVGLHCDEVYRATFTRMTEINGEYYRAYPGDRDRVRKILDLCEAGEIVLRGGDVLTPRRFRQIGHALGMSGGAERVHYVLERDPSSPSFRHDLADLMPFNGRNPLYAAIHESSYSDGCVTGWSAERVLPDAYGEDSTLLTGEHVFPWMFTDYSELAPLREAAELLAAWEWPSLYDADVLRSCEVPAAAAIYANDPYVDRALSEETARLIPTLRPWLTSEYEHNGLRADGARIMDRLISLARGRL</sequence>
<feature type="domain" description="AB hydrolase-1" evidence="3">
    <location>
        <begin position="53"/>
        <end position="189"/>
    </location>
</feature>
<dbReference type="SUPFAM" id="SSF53474">
    <property type="entry name" value="alpha/beta-Hydrolases"/>
    <property type="match status" value="1"/>
</dbReference>
<evidence type="ECO:0000256" key="2">
    <source>
        <dbReference type="ARBA" id="ARBA00022801"/>
    </source>
</evidence>
<evidence type="ECO:0000259" key="3">
    <source>
        <dbReference type="Pfam" id="PF00561"/>
    </source>
</evidence>
<reference evidence="4 5" key="1">
    <citation type="submission" date="2019-02" db="EMBL/GenBank/DDBJ databases">
        <title>Genomic Encyclopedia of Type Strains, Phase IV (KMG-IV): sequencing the most valuable type-strain genomes for metagenomic binning, comparative biology and taxonomic classification.</title>
        <authorList>
            <person name="Goeker M."/>
        </authorList>
    </citation>
    <scope>NUCLEOTIDE SEQUENCE [LARGE SCALE GENOMIC DNA]</scope>
    <source>
        <strain evidence="4 5">DSM 101727</strain>
    </source>
</reference>
<protein>
    <submittedName>
        <fullName evidence="4">Alpha/beta hydrolase family protein</fullName>
    </submittedName>
</protein>